<name>A0ABS5MAR9_9BACI</name>
<dbReference type="EMBL" id="JAGXBY010000002">
    <property type="protein sequence ID" value="MBS3679384.1"/>
    <property type="molecule type" value="Genomic_DNA"/>
</dbReference>
<gene>
    <name evidence="1" type="ORF">KGF86_04050</name>
</gene>
<dbReference type="Gene3D" id="3.30.420.10">
    <property type="entry name" value="Ribonuclease H-like superfamily/Ribonuclease H"/>
    <property type="match status" value="1"/>
</dbReference>
<proteinExistence type="predicted"/>
<evidence type="ECO:0000313" key="1">
    <source>
        <dbReference type="EMBL" id="MBS3679384.1"/>
    </source>
</evidence>
<reference evidence="1 2" key="1">
    <citation type="submission" date="2021-05" db="EMBL/GenBank/DDBJ databases">
        <title>Ornithinibacillus massiliensis sp. nov.</title>
        <authorList>
            <person name="Iwaza R."/>
            <person name="Lagier J.-C."/>
            <person name="Raoult D."/>
        </authorList>
    </citation>
    <scope>NUCLEOTIDE SEQUENCE [LARGE SCALE GENOMIC DNA]</scope>
    <source>
        <strain evidence="1 2">Marseille-P3601</strain>
    </source>
</reference>
<comment type="caution">
    <text evidence="1">The sequence shown here is derived from an EMBL/GenBank/DDBJ whole genome shotgun (WGS) entry which is preliminary data.</text>
</comment>
<dbReference type="Proteomes" id="UP000681870">
    <property type="component" value="Unassembled WGS sequence"/>
</dbReference>
<dbReference type="SUPFAM" id="SSF53098">
    <property type="entry name" value="Ribonuclease H-like"/>
    <property type="match status" value="1"/>
</dbReference>
<protein>
    <recommendedName>
        <fullName evidence="3">Integrase catalytic domain-containing protein</fullName>
    </recommendedName>
</protein>
<evidence type="ECO:0008006" key="3">
    <source>
        <dbReference type="Google" id="ProtNLM"/>
    </source>
</evidence>
<dbReference type="InterPro" id="IPR012337">
    <property type="entry name" value="RNaseH-like_sf"/>
</dbReference>
<keyword evidence="2" id="KW-1185">Reference proteome</keyword>
<accession>A0ABS5MAR9</accession>
<organism evidence="1 2">
    <name type="scientific">Ornithinibacillus massiliensis</name>
    <dbReference type="NCBI Taxonomy" id="1944633"/>
    <lineage>
        <taxon>Bacteria</taxon>
        <taxon>Bacillati</taxon>
        <taxon>Bacillota</taxon>
        <taxon>Bacilli</taxon>
        <taxon>Bacillales</taxon>
        <taxon>Bacillaceae</taxon>
        <taxon>Ornithinibacillus</taxon>
    </lineage>
</organism>
<sequence>MASTFQTLLEKLGIQSYFSRPRVSNDNPYSEAMFRTMKYRPEFPYKFENLDRRGNGTAIS</sequence>
<dbReference type="InterPro" id="IPR036397">
    <property type="entry name" value="RNaseH_sf"/>
</dbReference>
<evidence type="ECO:0000313" key="2">
    <source>
        <dbReference type="Proteomes" id="UP000681870"/>
    </source>
</evidence>